<reference evidence="1 2" key="1">
    <citation type="journal article" date="2014" name="PLoS ONE">
        <title>Global Analysis of Gene Expression Profiles in Physic Nut (Jatropha curcas L.) Seedlings Exposed to Salt Stress.</title>
        <authorList>
            <person name="Zhang L."/>
            <person name="Zhang C."/>
            <person name="Wu P."/>
            <person name="Chen Y."/>
            <person name="Li M."/>
            <person name="Jiang H."/>
            <person name="Wu G."/>
        </authorList>
    </citation>
    <scope>NUCLEOTIDE SEQUENCE [LARGE SCALE GENOMIC DNA]</scope>
    <source>
        <strain evidence="2">cv. GZQX0401</strain>
        <tissue evidence="1">Young leaves</tissue>
    </source>
</reference>
<keyword evidence="2" id="KW-1185">Reference proteome</keyword>
<dbReference type="AlphaFoldDB" id="A0A067LG37"/>
<organism evidence="1 2">
    <name type="scientific">Jatropha curcas</name>
    <name type="common">Barbados nut</name>
    <dbReference type="NCBI Taxonomy" id="180498"/>
    <lineage>
        <taxon>Eukaryota</taxon>
        <taxon>Viridiplantae</taxon>
        <taxon>Streptophyta</taxon>
        <taxon>Embryophyta</taxon>
        <taxon>Tracheophyta</taxon>
        <taxon>Spermatophyta</taxon>
        <taxon>Magnoliopsida</taxon>
        <taxon>eudicotyledons</taxon>
        <taxon>Gunneridae</taxon>
        <taxon>Pentapetalae</taxon>
        <taxon>rosids</taxon>
        <taxon>fabids</taxon>
        <taxon>Malpighiales</taxon>
        <taxon>Euphorbiaceae</taxon>
        <taxon>Crotonoideae</taxon>
        <taxon>Jatropheae</taxon>
        <taxon>Jatropha</taxon>
    </lineage>
</organism>
<accession>A0A067LG37</accession>
<evidence type="ECO:0000313" key="2">
    <source>
        <dbReference type="Proteomes" id="UP000027138"/>
    </source>
</evidence>
<dbReference type="Proteomes" id="UP000027138">
    <property type="component" value="Unassembled WGS sequence"/>
</dbReference>
<sequence length="78" mass="8769">MSGYSGCLHCGRIKYYKGSWSRGAHMIEAGVSGGRIAAYEAWWMAEHGECERERRATLTREIDAGLQAMIKMILDSTR</sequence>
<proteinExistence type="predicted"/>
<evidence type="ECO:0000313" key="1">
    <source>
        <dbReference type="EMBL" id="KDP43114.1"/>
    </source>
</evidence>
<protein>
    <submittedName>
        <fullName evidence="1">Uncharacterized protein</fullName>
    </submittedName>
</protein>
<gene>
    <name evidence="1" type="ORF">JCGZ_27063</name>
</gene>
<name>A0A067LG37_JATCU</name>
<dbReference type="EMBL" id="KK914281">
    <property type="protein sequence ID" value="KDP43114.1"/>
    <property type="molecule type" value="Genomic_DNA"/>
</dbReference>